<dbReference type="Gene3D" id="1.25.40.420">
    <property type="match status" value="1"/>
</dbReference>
<dbReference type="AlphaFoldDB" id="A0AAV2INZ4"/>
<dbReference type="SMART" id="SM00875">
    <property type="entry name" value="BACK"/>
    <property type="match status" value="1"/>
</dbReference>
<organism evidence="2 3">
    <name type="scientific">Lymnaea stagnalis</name>
    <name type="common">Great pond snail</name>
    <name type="synonym">Helix stagnalis</name>
    <dbReference type="NCBI Taxonomy" id="6523"/>
    <lineage>
        <taxon>Eukaryota</taxon>
        <taxon>Metazoa</taxon>
        <taxon>Spiralia</taxon>
        <taxon>Lophotrochozoa</taxon>
        <taxon>Mollusca</taxon>
        <taxon>Gastropoda</taxon>
        <taxon>Heterobranchia</taxon>
        <taxon>Euthyneura</taxon>
        <taxon>Panpulmonata</taxon>
        <taxon>Hygrophila</taxon>
        <taxon>Lymnaeoidea</taxon>
        <taxon>Lymnaeidae</taxon>
        <taxon>Lymnaea</taxon>
    </lineage>
</organism>
<feature type="non-terminal residue" evidence="2">
    <location>
        <position position="189"/>
    </location>
</feature>
<dbReference type="PANTHER" id="PTHR45632">
    <property type="entry name" value="LD33804P"/>
    <property type="match status" value="1"/>
</dbReference>
<evidence type="ECO:0000259" key="1">
    <source>
        <dbReference type="PROSITE" id="PS50097"/>
    </source>
</evidence>
<name>A0AAV2INZ4_LYMST</name>
<dbReference type="Pfam" id="PF07707">
    <property type="entry name" value="BACK"/>
    <property type="match status" value="1"/>
</dbReference>
<dbReference type="SUPFAM" id="SSF54695">
    <property type="entry name" value="POZ domain"/>
    <property type="match status" value="1"/>
</dbReference>
<dbReference type="InterPro" id="IPR000210">
    <property type="entry name" value="BTB/POZ_dom"/>
</dbReference>
<dbReference type="InterPro" id="IPR011333">
    <property type="entry name" value="SKP1/BTB/POZ_sf"/>
</dbReference>
<feature type="domain" description="BTB" evidence="1">
    <location>
        <begin position="14"/>
        <end position="81"/>
    </location>
</feature>
<dbReference type="Pfam" id="PF00651">
    <property type="entry name" value="BTB"/>
    <property type="match status" value="1"/>
</dbReference>
<dbReference type="SMART" id="SM00225">
    <property type="entry name" value="BTB"/>
    <property type="match status" value="1"/>
</dbReference>
<dbReference type="EMBL" id="CAXITT010001102">
    <property type="protein sequence ID" value="CAL1547911.1"/>
    <property type="molecule type" value="Genomic_DNA"/>
</dbReference>
<evidence type="ECO:0000313" key="2">
    <source>
        <dbReference type="EMBL" id="CAL1547911.1"/>
    </source>
</evidence>
<sequence>MNSIKKLYSRREVEDFIIEVDNTEIRCHRFILASCSEFFCGLFRSGMREVTYGRASLQGISCETFHLILHAIYTASDVITEGNVIAIWHASNQLQIDFMIELCEKTVVKMLSLDNFEEVYRNAKLINSRQVLCAIRTFMCEHFVLIRKMKTFLELSYNEIVSLVSDDKLVVESEDQVLESIMEWIEHPD</sequence>
<dbReference type="PROSITE" id="PS50097">
    <property type="entry name" value="BTB"/>
    <property type="match status" value="1"/>
</dbReference>
<proteinExistence type="predicted"/>
<accession>A0AAV2INZ4</accession>
<reference evidence="2 3" key="1">
    <citation type="submission" date="2024-04" db="EMBL/GenBank/DDBJ databases">
        <authorList>
            <consortium name="Genoscope - CEA"/>
            <person name="William W."/>
        </authorList>
    </citation>
    <scope>NUCLEOTIDE SEQUENCE [LARGE SCALE GENOMIC DNA]</scope>
</reference>
<comment type="caution">
    <text evidence="2">The sequence shown here is derived from an EMBL/GenBank/DDBJ whole genome shotgun (WGS) entry which is preliminary data.</text>
</comment>
<dbReference type="InterPro" id="IPR011705">
    <property type="entry name" value="BACK"/>
</dbReference>
<keyword evidence="3" id="KW-1185">Reference proteome</keyword>
<protein>
    <recommendedName>
        <fullName evidence="1">BTB domain-containing protein</fullName>
    </recommendedName>
</protein>
<dbReference type="Proteomes" id="UP001497497">
    <property type="component" value="Unassembled WGS sequence"/>
</dbReference>
<dbReference type="CDD" id="cd18186">
    <property type="entry name" value="BTB_POZ_ZBTB_KLHL-like"/>
    <property type="match status" value="1"/>
</dbReference>
<dbReference type="Gene3D" id="3.30.710.10">
    <property type="entry name" value="Potassium Channel Kv1.1, Chain A"/>
    <property type="match status" value="1"/>
</dbReference>
<gene>
    <name evidence="2" type="ORF">GSLYS_00021228001</name>
</gene>
<evidence type="ECO:0000313" key="3">
    <source>
        <dbReference type="Proteomes" id="UP001497497"/>
    </source>
</evidence>